<dbReference type="GO" id="GO:1990961">
    <property type="term" value="P:xenobiotic detoxification by transmembrane export across the plasma membrane"/>
    <property type="evidence" value="ECO:0007669"/>
    <property type="project" value="InterPro"/>
</dbReference>
<dbReference type="STRING" id="1781255.BH720_05370"/>
<evidence type="ECO:0000259" key="8">
    <source>
        <dbReference type="Pfam" id="PF25954"/>
    </source>
</evidence>
<dbReference type="Pfam" id="PF25917">
    <property type="entry name" value="BSH_RND"/>
    <property type="match status" value="1"/>
</dbReference>
<gene>
    <name evidence="10" type="ORF">BH720_05370</name>
</gene>
<dbReference type="PANTHER" id="PTHR30469">
    <property type="entry name" value="MULTIDRUG RESISTANCE PROTEIN MDTA"/>
    <property type="match status" value="1"/>
</dbReference>
<dbReference type="Gene3D" id="2.40.30.170">
    <property type="match status" value="1"/>
</dbReference>
<dbReference type="Gene3D" id="6.10.140.1990">
    <property type="match status" value="1"/>
</dbReference>
<dbReference type="GO" id="GO:0030313">
    <property type="term" value="C:cell envelope"/>
    <property type="evidence" value="ECO:0007669"/>
    <property type="project" value="UniProtKB-SubCell"/>
</dbReference>
<dbReference type="Gene3D" id="2.40.420.20">
    <property type="match status" value="1"/>
</dbReference>
<name>A0A1E5QNU5_9CYAN</name>
<dbReference type="PANTHER" id="PTHR30469:SF15">
    <property type="entry name" value="HLYD FAMILY OF SECRETION PROTEINS"/>
    <property type="match status" value="1"/>
</dbReference>
<dbReference type="OrthoDB" id="9806939at2"/>
<comment type="similarity">
    <text evidence="2">Belongs to the membrane fusion protein (MFP) (TC 8.A.1) family.</text>
</comment>
<comment type="caution">
    <text evidence="10">The sequence shown here is derived from an EMBL/GenBank/DDBJ whole genome shotgun (WGS) entry which is preliminary data.</text>
</comment>
<evidence type="ECO:0000256" key="3">
    <source>
        <dbReference type="ARBA" id="ARBA00022448"/>
    </source>
</evidence>
<protein>
    <submittedName>
        <fullName evidence="10">Efflux transporter periplasmic adaptor subunit</fullName>
    </submittedName>
</protein>
<dbReference type="Gene3D" id="2.40.50.100">
    <property type="match status" value="1"/>
</dbReference>
<evidence type="ECO:0000313" key="10">
    <source>
        <dbReference type="EMBL" id="OEJ76267.1"/>
    </source>
</evidence>
<feature type="domain" description="CusB-like beta-barrel" evidence="8">
    <location>
        <begin position="275"/>
        <end position="348"/>
    </location>
</feature>
<comment type="subcellular location">
    <subcellularLocation>
        <location evidence="1">Cell envelope</location>
    </subcellularLocation>
</comment>
<evidence type="ECO:0000256" key="1">
    <source>
        <dbReference type="ARBA" id="ARBA00004196"/>
    </source>
</evidence>
<dbReference type="SUPFAM" id="SSF111369">
    <property type="entry name" value="HlyD-like secretion proteins"/>
    <property type="match status" value="1"/>
</dbReference>
<keyword evidence="3" id="KW-0813">Transport</keyword>
<feature type="domain" description="Multidrug resistance protein MdtA-like C-terminal permuted SH3" evidence="9">
    <location>
        <begin position="381"/>
        <end position="427"/>
    </location>
</feature>
<evidence type="ECO:0000259" key="9">
    <source>
        <dbReference type="Pfam" id="PF25967"/>
    </source>
</evidence>
<evidence type="ECO:0000256" key="5">
    <source>
        <dbReference type="SAM" id="Coils"/>
    </source>
</evidence>
<dbReference type="RefSeq" id="WP_069966143.1">
    <property type="nucleotide sequence ID" value="NZ_CM124774.1"/>
</dbReference>
<keyword evidence="4 5" id="KW-0175">Coiled coil</keyword>
<reference evidence="10" key="1">
    <citation type="submission" date="2016-09" db="EMBL/GenBank/DDBJ databases">
        <title>Draft genome of thermotolerant cyanobacterium Desertifilum sp. strain IPPAS B-1220.</title>
        <authorList>
            <person name="Sinetova M.A."/>
            <person name="Bolakhan K."/>
            <person name="Zayadan B.K."/>
            <person name="Mironov K.S."/>
            <person name="Ustinova V."/>
            <person name="Kupriyanova E.V."/>
            <person name="Sidorov R.A."/>
            <person name="Skrypnik A.N."/>
            <person name="Gogoleva N.E."/>
            <person name="Gogolev Y.V."/>
            <person name="Los D.A."/>
        </authorList>
    </citation>
    <scope>NUCLEOTIDE SEQUENCE [LARGE SCALE GENOMIC DNA]</scope>
    <source>
        <strain evidence="10">IPPAS B-1220</strain>
    </source>
</reference>
<dbReference type="InterPro" id="IPR058625">
    <property type="entry name" value="MdtA-like_BSH"/>
</dbReference>
<organism evidence="10">
    <name type="scientific">Desertifilum tharense IPPAS B-1220</name>
    <dbReference type="NCBI Taxonomy" id="1781255"/>
    <lineage>
        <taxon>Bacteria</taxon>
        <taxon>Bacillati</taxon>
        <taxon>Cyanobacteriota</taxon>
        <taxon>Cyanophyceae</taxon>
        <taxon>Desertifilales</taxon>
        <taxon>Desertifilaceae</taxon>
        <taxon>Desertifilum</taxon>
    </lineage>
</organism>
<evidence type="ECO:0000256" key="4">
    <source>
        <dbReference type="ARBA" id="ARBA00023054"/>
    </source>
</evidence>
<dbReference type="PROSITE" id="PS51257">
    <property type="entry name" value="PROKAR_LIPOPROTEIN"/>
    <property type="match status" value="1"/>
</dbReference>
<dbReference type="InterPro" id="IPR030190">
    <property type="entry name" value="MacA_alpha-hairpin_sf"/>
</dbReference>
<feature type="domain" description="Multidrug resistance protein MdtA-like barrel-sandwich hybrid" evidence="7">
    <location>
        <begin position="86"/>
        <end position="262"/>
    </location>
</feature>
<dbReference type="InterPro" id="IPR058792">
    <property type="entry name" value="Beta-barrel_RND_2"/>
</dbReference>
<dbReference type="InterPro" id="IPR058627">
    <property type="entry name" value="MdtA-like_C"/>
</dbReference>
<dbReference type="GO" id="GO:0015562">
    <property type="term" value="F:efflux transmembrane transporter activity"/>
    <property type="evidence" value="ECO:0007669"/>
    <property type="project" value="TreeGrafter"/>
</dbReference>
<dbReference type="Pfam" id="PF25954">
    <property type="entry name" value="Beta-barrel_RND_2"/>
    <property type="match status" value="1"/>
</dbReference>
<sequence>MRQLSQVHPWLQHPPHLSIWKSASLSLLLLTLAGCGWLPRQQADAQPRPPQGGAAQGTPSVEVAIARAESLRPPLEYTGTTEPLQRVSVRSQTEGQLLNLSADIGDTVSRGDLLAQIDSTLSTSEVTQAEAELAARSLEVAQAQTQVSEVRSRLEQARLELQQAQNDAERQQQLFRQGAVSQQQAEVAQTEARTRQQVVRSLEEQVRTQQQAVSVAQERVAAQRAIVNQAQERQGFAQLTSPLSGAVLERILEPGNLVRPGDEILRLGDFSQVKVAVQISELELSNIRTGQSVEVRLDAFPNNTFNGVVSRISPAADPVGRLVPVEVTIPNDNNRLGSGLLARVRFIADDRDSLVVPQSALSKGDNGGQSRGRGSAPNFNPGEQATVFILESTGEAQTVSARTVTLGQQIDDRIEIRSGLQPGERFVRRSSRPLENGEAVRLSILSEQ</sequence>
<dbReference type="InterPro" id="IPR006143">
    <property type="entry name" value="RND_pump_MFP"/>
</dbReference>
<dbReference type="AlphaFoldDB" id="A0A1E5QNU5"/>
<dbReference type="GO" id="GO:1990195">
    <property type="term" value="C:macrolide transmembrane transporter complex"/>
    <property type="evidence" value="ECO:0007669"/>
    <property type="project" value="InterPro"/>
</dbReference>
<dbReference type="NCBIfam" id="TIGR01730">
    <property type="entry name" value="RND_mfp"/>
    <property type="match status" value="1"/>
</dbReference>
<feature type="region of interest" description="Disordered" evidence="6">
    <location>
        <begin position="358"/>
        <end position="382"/>
    </location>
</feature>
<dbReference type="GO" id="GO:1990281">
    <property type="term" value="C:efflux pump complex"/>
    <property type="evidence" value="ECO:0007669"/>
    <property type="project" value="TreeGrafter"/>
</dbReference>
<evidence type="ECO:0000256" key="2">
    <source>
        <dbReference type="ARBA" id="ARBA00009477"/>
    </source>
</evidence>
<dbReference type="GO" id="GO:0019898">
    <property type="term" value="C:extrinsic component of membrane"/>
    <property type="evidence" value="ECO:0007669"/>
    <property type="project" value="InterPro"/>
</dbReference>
<evidence type="ECO:0000256" key="6">
    <source>
        <dbReference type="SAM" id="MobiDB-lite"/>
    </source>
</evidence>
<dbReference type="FunFam" id="2.40.30.170:FF:000010">
    <property type="entry name" value="Efflux RND transporter periplasmic adaptor subunit"/>
    <property type="match status" value="1"/>
</dbReference>
<dbReference type="Pfam" id="PF25967">
    <property type="entry name" value="RND-MFP_C"/>
    <property type="match status" value="1"/>
</dbReference>
<dbReference type="EMBL" id="MJGC01000040">
    <property type="protein sequence ID" value="OEJ76267.1"/>
    <property type="molecule type" value="Genomic_DNA"/>
</dbReference>
<feature type="coiled-coil region" evidence="5">
    <location>
        <begin position="126"/>
        <end position="174"/>
    </location>
</feature>
<evidence type="ECO:0000259" key="7">
    <source>
        <dbReference type="Pfam" id="PF25917"/>
    </source>
</evidence>
<accession>A0A1E5QNU5</accession>
<proteinExistence type="inferred from homology"/>